<dbReference type="InterPro" id="IPR003660">
    <property type="entry name" value="HAMP_dom"/>
</dbReference>
<dbReference type="OrthoDB" id="8482111at2"/>
<keyword evidence="5" id="KW-1133">Transmembrane helix</keyword>
<protein>
    <submittedName>
        <fullName evidence="8">HAMP domain-containing protein</fullName>
    </submittedName>
</protein>
<dbReference type="SUPFAM" id="SSF58104">
    <property type="entry name" value="Methyl-accepting chemotaxis protein (MCP) signaling domain"/>
    <property type="match status" value="1"/>
</dbReference>
<evidence type="ECO:0000256" key="5">
    <source>
        <dbReference type="SAM" id="Phobius"/>
    </source>
</evidence>
<dbReference type="PROSITE" id="PS50111">
    <property type="entry name" value="CHEMOTAXIS_TRANSDUC_2"/>
    <property type="match status" value="1"/>
</dbReference>
<evidence type="ECO:0000313" key="8">
    <source>
        <dbReference type="EMBL" id="MXP13271.1"/>
    </source>
</evidence>
<keyword evidence="9" id="KW-1185">Reference proteome</keyword>
<dbReference type="GO" id="GO:0016020">
    <property type="term" value="C:membrane"/>
    <property type="evidence" value="ECO:0007669"/>
    <property type="project" value="InterPro"/>
</dbReference>
<reference evidence="8 9" key="1">
    <citation type="submission" date="2019-12" db="EMBL/GenBank/DDBJ databases">
        <title>Genomic-based taxomic classification of the family Erythrobacteraceae.</title>
        <authorList>
            <person name="Xu L."/>
        </authorList>
    </citation>
    <scope>NUCLEOTIDE SEQUENCE [LARGE SCALE GENOMIC DNA]</scope>
    <source>
        <strain evidence="8 9">KCTC 52259</strain>
    </source>
</reference>
<organism evidence="8 9">
    <name type="scientific">Allopontixanthobacter confluentis</name>
    <dbReference type="NCBI Taxonomy" id="1849021"/>
    <lineage>
        <taxon>Bacteria</taxon>
        <taxon>Pseudomonadati</taxon>
        <taxon>Pseudomonadota</taxon>
        <taxon>Alphaproteobacteria</taxon>
        <taxon>Sphingomonadales</taxon>
        <taxon>Erythrobacteraceae</taxon>
        <taxon>Allopontixanthobacter</taxon>
    </lineage>
</organism>
<dbReference type="SUPFAM" id="SSF158472">
    <property type="entry name" value="HAMP domain-like"/>
    <property type="match status" value="1"/>
</dbReference>
<dbReference type="PROSITE" id="PS50885">
    <property type="entry name" value="HAMP"/>
    <property type="match status" value="1"/>
</dbReference>
<sequence>MGITALTLIIGLQQLDARYEAHQRLNLAALTSADLGAHLADARFAAAQSFASRNAADVADARRALNETQRLLAGLALAAADADQDLQSKIARFEIQQASYAQQIGSLTSFTGSNVGTRDDLTRTIAENGASLSRQAHDIKAGFVAAADASEATGFRFFYGLLVVLVLVGILAVGVAAAGSRFLTRDISDAIQRLTASMKTLSTGEKNIDVPFEHRSDEIGEMARALDIFRRVAWRYERLSTERAEAAKVELEMQVDAEREREKQRERQAEILKRMADKFEQTVGDVVSSVAAASTQLKTTAGAMAASAETSSSQAGRVAHSMQEASGGVTAAAAASDEFAMSIGEISRQAATSAELARKASESADLADVKMSTLSQAASQVGQIVELIQSIARRTNLLALNASIEAARGGEAGRGFAVVASEVKELAAQTSRATQEVADQIRAMQNSTSDGVHALRAIGEQVQQLETTAISIASAVDQQSVAGQDLARSIDLAARSSGEVSSSITNVRESSLATGAAAAQVLNSATDLEGQAANLRNHVDGFMRRIRADG</sequence>
<keyword evidence="4" id="KW-0175">Coiled coil</keyword>
<evidence type="ECO:0000256" key="3">
    <source>
        <dbReference type="PROSITE-ProRule" id="PRU00284"/>
    </source>
</evidence>
<keyword evidence="5" id="KW-0472">Membrane</keyword>
<feature type="transmembrane region" description="Helical" evidence="5">
    <location>
        <begin position="157"/>
        <end position="178"/>
    </location>
</feature>
<feature type="domain" description="Methyl-accepting transducer" evidence="6">
    <location>
        <begin position="293"/>
        <end position="529"/>
    </location>
</feature>
<evidence type="ECO:0000259" key="6">
    <source>
        <dbReference type="PROSITE" id="PS50111"/>
    </source>
</evidence>
<keyword evidence="1 3" id="KW-0807">Transducer</keyword>
<dbReference type="EMBL" id="WTYU01000001">
    <property type="protein sequence ID" value="MXP13271.1"/>
    <property type="molecule type" value="Genomic_DNA"/>
</dbReference>
<dbReference type="AlphaFoldDB" id="A0A6L7GF44"/>
<dbReference type="InterPro" id="IPR004089">
    <property type="entry name" value="MCPsignal_dom"/>
</dbReference>
<dbReference type="PANTHER" id="PTHR32089">
    <property type="entry name" value="METHYL-ACCEPTING CHEMOTAXIS PROTEIN MCPB"/>
    <property type="match status" value="1"/>
</dbReference>
<dbReference type="Gene3D" id="1.10.287.950">
    <property type="entry name" value="Methyl-accepting chemotaxis protein"/>
    <property type="match status" value="1"/>
</dbReference>
<dbReference type="SMART" id="SM00304">
    <property type="entry name" value="HAMP"/>
    <property type="match status" value="1"/>
</dbReference>
<feature type="coiled-coil region" evidence="4">
    <location>
        <begin position="241"/>
        <end position="268"/>
    </location>
</feature>
<accession>A0A6L7GF44</accession>
<dbReference type="SMART" id="SM00283">
    <property type="entry name" value="MA"/>
    <property type="match status" value="1"/>
</dbReference>
<keyword evidence="5" id="KW-0812">Transmembrane</keyword>
<proteinExistence type="inferred from homology"/>
<dbReference type="PANTHER" id="PTHR32089:SF112">
    <property type="entry name" value="LYSOZYME-LIKE PROTEIN-RELATED"/>
    <property type="match status" value="1"/>
</dbReference>
<dbReference type="GO" id="GO:0007165">
    <property type="term" value="P:signal transduction"/>
    <property type="evidence" value="ECO:0007669"/>
    <property type="project" value="UniProtKB-KW"/>
</dbReference>
<feature type="domain" description="HAMP" evidence="7">
    <location>
        <begin position="185"/>
        <end position="238"/>
    </location>
</feature>
<evidence type="ECO:0000313" key="9">
    <source>
        <dbReference type="Proteomes" id="UP000473531"/>
    </source>
</evidence>
<comment type="caution">
    <text evidence="8">The sequence shown here is derived from an EMBL/GenBank/DDBJ whole genome shotgun (WGS) entry which is preliminary data.</text>
</comment>
<comment type="similarity">
    <text evidence="2">Belongs to the methyl-accepting chemotaxis (MCP) protein family.</text>
</comment>
<evidence type="ECO:0000259" key="7">
    <source>
        <dbReference type="PROSITE" id="PS50885"/>
    </source>
</evidence>
<dbReference type="CDD" id="cd06225">
    <property type="entry name" value="HAMP"/>
    <property type="match status" value="1"/>
</dbReference>
<evidence type="ECO:0000256" key="4">
    <source>
        <dbReference type="SAM" id="Coils"/>
    </source>
</evidence>
<dbReference type="Gene3D" id="6.10.340.10">
    <property type="match status" value="1"/>
</dbReference>
<name>A0A6L7GF44_9SPHN</name>
<gene>
    <name evidence="8" type="ORF">GRI44_00670</name>
</gene>
<dbReference type="Proteomes" id="UP000473531">
    <property type="component" value="Unassembled WGS sequence"/>
</dbReference>
<dbReference type="Pfam" id="PF00672">
    <property type="entry name" value="HAMP"/>
    <property type="match status" value="1"/>
</dbReference>
<evidence type="ECO:0000256" key="1">
    <source>
        <dbReference type="ARBA" id="ARBA00023224"/>
    </source>
</evidence>
<dbReference type="Pfam" id="PF00015">
    <property type="entry name" value="MCPsignal"/>
    <property type="match status" value="1"/>
</dbReference>
<evidence type="ECO:0000256" key="2">
    <source>
        <dbReference type="ARBA" id="ARBA00029447"/>
    </source>
</evidence>